<accession>T1B6B8</accession>
<evidence type="ECO:0000313" key="1">
    <source>
        <dbReference type="EMBL" id="EQD48489.1"/>
    </source>
</evidence>
<reference evidence="1" key="1">
    <citation type="submission" date="2013-08" db="EMBL/GenBank/DDBJ databases">
        <authorList>
            <person name="Mendez C."/>
            <person name="Richter M."/>
            <person name="Ferrer M."/>
            <person name="Sanchez J."/>
        </authorList>
    </citation>
    <scope>NUCLEOTIDE SEQUENCE</scope>
</reference>
<gene>
    <name evidence="1" type="ORF">B1A_14029</name>
</gene>
<dbReference type="AlphaFoldDB" id="T1B6B8"/>
<proteinExistence type="predicted"/>
<protein>
    <submittedName>
        <fullName evidence="1">Uncharacterized protein</fullName>
    </submittedName>
</protein>
<dbReference type="EMBL" id="AUZX01010283">
    <property type="protein sequence ID" value="EQD48489.1"/>
    <property type="molecule type" value="Genomic_DNA"/>
</dbReference>
<organism evidence="1">
    <name type="scientific">mine drainage metagenome</name>
    <dbReference type="NCBI Taxonomy" id="410659"/>
    <lineage>
        <taxon>unclassified sequences</taxon>
        <taxon>metagenomes</taxon>
        <taxon>ecological metagenomes</taxon>
    </lineage>
</organism>
<feature type="non-terminal residue" evidence="1">
    <location>
        <position position="1"/>
    </location>
</feature>
<comment type="caution">
    <text evidence="1">The sequence shown here is derived from an EMBL/GenBank/DDBJ whole genome shotgun (WGS) entry which is preliminary data.</text>
</comment>
<name>T1B6B8_9ZZZZ</name>
<feature type="non-terminal residue" evidence="1">
    <location>
        <position position="162"/>
    </location>
</feature>
<reference evidence="1" key="2">
    <citation type="journal article" date="2014" name="ISME J.">
        <title>Microbial stratification in low pH oxic and suboxic macroscopic growths along an acid mine drainage.</title>
        <authorList>
            <person name="Mendez-Garcia C."/>
            <person name="Mesa V."/>
            <person name="Sprenger R.R."/>
            <person name="Richter M."/>
            <person name="Diez M.S."/>
            <person name="Solano J."/>
            <person name="Bargiela R."/>
            <person name="Golyshina O.V."/>
            <person name="Manteca A."/>
            <person name="Ramos J.L."/>
            <person name="Gallego J.R."/>
            <person name="Llorente I."/>
            <person name="Martins Dos Santos V.A."/>
            <person name="Jensen O.N."/>
            <person name="Pelaez A.I."/>
            <person name="Sanchez J."/>
            <person name="Ferrer M."/>
        </authorList>
    </citation>
    <scope>NUCLEOTIDE SEQUENCE</scope>
</reference>
<sequence length="162" mass="18839">EELGIFSRRDYLRRRSDELIAEVAYAVVANAFPNKKEGLDELFVTYEKQGMPAQDRETLVRRFGRALAQLAPMATTLRRTRFRNKSDFYSLFYVLATNAERLPLEEHATLQLIDRLQEFSYLVNDMKNEEREQRSLDALVNHEFGSSALAYLRAVERAASDR</sequence>